<evidence type="ECO:0000313" key="2">
    <source>
        <dbReference type="Proteomes" id="UP001418222"/>
    </source>
</evidence>
<proteinExistence type="predicted"/>
<dbReference type="Proteomes" id="UP001418222">
    <property type="component" value="Unassembled WGS sequence"/>
</dbReference>
<comment type="caution">
    <text evidence="1">The sequence shown here is derived from an EMBL/GenBank/DDBJ whole genome shotgun (WGS) entry which is preliminary data.</text>
</comment>
<name>A0AAP0FZ04_9ASPA</name>
<dbReference type="AlphaFoldDB" id="A0AAP0FZ04"/>
<gene>
    <name evidence="1" type="ORF">KSP39_PZI018626</name>
</gene>
<organism evidence="1 2">
    <name type="scientific">Platanthera zijinensis</name>
    <dbReference type="NCBI Taxonomy" id="2320716"/>
    <lineage>
        <taxon>Eukaryota</taxon>
        <taxon>Viridiplantae</taxon>
        <taxon>Streptophyta</taxon>
        <taxon>Embryophyta</taxon>
        <taxon>Tracheophyta</taxon>
        <taxon>Spermatophyta</taxon>
        <taxon>Magnoliopsida</taxon>
        <taxon>Liliopsida</taxon>
        <taxon>Asparagales</taxon>
        <taxon>Orchidaceae</taxon>
        <taxon>Orchidoideae</taxon>
        <taxon>Orchideae</taxon>
        <taxon>Orchidinae</taxon>
        <taxon>Platanthera</taxon>
    </lineage>
</organism>
<accession>A0AAP0FZ04</accession>
<protein>
    <submittedName>
        <fullName evidence="1">Uncharacterized protein</fullName>
    </submittedName>
</protein>
<evidence type="ECO:0000313" key="1">
    <source>
        <dbReference type="EMBL" id="KAK8926383.1"/>
    </source>
</evidence>
<dbReference type="EMBL" id="JBBWWQ010000016">
    <property type="protein sequence ID" value="KAK8926383.1"/>
    <property type="molecule type" value="Genomic_DNA"/>
</dbReference>
<keyword evidence="2" id="KW-1185">Reference proteome</keyword>
<reference evidence="1 2" key="1">
    <citation type="journal article" date="2022" name="Nat. Plants">
        <title>Genomes of leafy and leafless Platanthera orchids illuminate the evolution of mycoheterotrophy.</title>
        <authorList>
            <person name="Li M.H."/>
            <person name="Liu K.W."/>
            <person name="Li Z."/>
            <person name="Lu H.C."/>
            <person name="Ye Q.L."/>
            <person name="Zhang D."/>
            <person name="Wang J.Y."/>
            <person name="Li Y.F."/>
            <person name="Zhong Z.M."/>
            <person name="Liu X."/>
            <person name="Yu X."/>
            <person name="Liu D.K."/>
            <person name="Tu X.D."/>
            <person name="Liu B."/>
            <person name="Hao Y."/>
            <person name="Liao X.Y."/>
            <person name="Jiang Y.T."/>
            <person name="Sun W.H."/>
            <person name="Chen J."/>
            <person name="Chen Y.Q."/>
            <person name="Ai Y."/>
            <person name="Zhai J.W."/>
            <person name="Wu S.S."/>
            <person name="Zhou Z."/>
            <person name="Hsiao Y.Y."/>
            <person name="Wu W.L."/>
            <person name="Chen Y.Y."/>
            <person name="Lin Y.F."/>
            <person name="Hsu J.L."/>
            <person name="Li C.Y."/>
            <person name="Wang Z.W."/>
            <person name="Zhao X."/>
            <person name="Zhong W.Y."/>
            <person name="Ma X.K."/>
            <person name="Ma L."/>
            <person name="Huang J."/>
            <person name="Chen G.Z."/>
            <person name="Huang M.Z."/>
            <person name="Huang L."/>
            <person name="Peng D.H."/>
            <person name="Luo Y.B."/>
            <person name="Zou S.Q."/>
            <person name="Chen S.P."/>
            <person name="Lan S."/>
            <person name="Tsai W.C."/>
            <person name="Van de Peer Y."/>
            <person name="Liu Z.J."/>
        </authorList>
    </citation>
    <scope>NUCLEOTIDE SEQUENCE [LARGE SCALE GENOMIC DNA]</scope>
    <source>
        <strain evidence="1">Lor287</strain>
    </source>
</reference>
<sequence>MAFSYAPFESNFALFSHTLSALEESPALLPRTRRNCSPPTLANFRASHLSFAGAGDFGVHFIGYSRRPPPPLKQADFTEQPPVHDGRDNDYEDDVLRFLDLSPPPLPPLPENDLANAELSMPGPSFCDFADERPSTSGTLEMTPPEDGAGGCVPPKLALDCRGCMILREIVHSNGSKSMRLSIHGTVGRFYHALLNISYYADGYSSTVEHSYIDLHDQSFEWVKQFLIDYGLLRLRDKYVIVQDSVSAFFDALCVRMSFGDFHFPAEMG</sequence>